<dbReference type="Proteomes" id="UP000050525">
    <property type="component" value="Unassembled WGS sequence"/>
</dbReference>
<sequence>MASPHDITRSYLDIGVANELRRQFPIAHFLVPPSPYNRIFGLALLLISSGSGRGEVVGGKKLHESDWLGTIPGFPRNTELTVFLTRSS</sequence>
<reference evidence="1 2" key="1">
    <citation type="journal article" date="2012" name="Genome Biol.">
        <title>Sequencing three crocodilian genomes to illuminate the evolution of archosaurs and amniotes.</title>
        <authorList>
            <person name="St John J.A."/>
            <person name="Braun E.L."/>
            <person name="Isberg S.R."/>
            <person name="Miles L.G."/>
            <person name="Chong A.Y."/>
            <person name="Gongora J."/>
            <person name="Dalzell P."/>
            <person name="Moran C."/>
            <person name="Bed'hom B."/>
            <person name="Abzhanov A."/>
            <person name="Burgess S.C."/>
            <person name="Cooksey A.M."/>
            <person name="Castoe T.A."/>
            <person name="Crawford N.G."/>
            <person name="Densmore L.D."/>
            <person name="Drew J.C."/>
            <person name="Edwards S.V."/>
            <person name="Faircloth B.C."/>
            <person name="Fujita M.K."/>
            <person name="Greenwold M.J."/>
            <person name="Hoffmann F.G."/>
            <person name="Howard J.M."/>
            <person name="Iguchi T."/>
            <person name="Janes D.E."/>
            <person name="Khan S.Y."/>
            <person name="Kohno S."/>
            <person name="de Koning A.J."/>
            <person name="Lance S.L."/>
            <person name="McCarthy F.M."/>
            <person name="McCormack J.E."/>
            <person name="Merchant M.E."/>
            <person name="Peterson D.G."/>
            <person name="Pollock D.D."/>
            <person name="Pourmand N."/>
            <person name="Raney B.J."/>
            <person name="Roessler K.A."/>
            <person name="Sanford J.R."/>
            <person name="Sawyer R.H."/>
            <person name="Schmidt C.J."/>
            <person name="Triplett E.W."/>
            <person name="Tuberville T.D."/>
            <person name="Venegas-Anaya M."/>
            <person name="Howard J.T."/>
            <person name="Jarvis E.D."/>
            <person name="Guillette L.J.Jr."/>
            <person name="Glenn T.C."/>
            <person name="Green R.E."/>
            <person name="Ray D.A."/>
        </authorList>
    </citation>
    <scope>NUCLEOTIDE SEQUENCE [LARGE SCALE GENOMIC DNA]</scope>
    <source>
        <strain evidence="1">KSC_2009_1</strain>
    </source>
</reference>
<dbReference type="AlphaFoldDB" id="A0A151MTV9"/>
<comment type="caution">
    <text evidence="1">The sequence shown here is derived from an EMBL/GenBank/DDBJ whole genome shotgun (WGS) entry which is preliminary data.</text>
</comment>
<protein>
    <submittedName>
        <fullName evidence="1">Uncharacterized protein</fullName>
    </submittedName>
</protein>
<dbReference type="EMBL" id="AKHW03005050">
    <property type="protein sequence ID" value="KYO27961.1"/>
    <property type="molecule type" value="Genomic_DNA"/>
</dbReference>
<evidence type="ECO:0000313" key="2">
    <source>
        <dbReference type="Proteomes" id="UP000050525"/>
    </source>
</evidence>
<name>A0A151MTV9_ALLMI</name>
<proteinExistence type="predicted"/>
<accession>A0A151MTV9</accession>
<organism evidence="1 2">
    <name type="scientific">Alligator mississippiensis</name>
    <name type="common">American alligator</name>
    <dbReference type="NCBI Taxonomy" id="8496"/>
    <lineage>
        <taxon>Eukaryota</taxon>
        <taxon>Metazoa</taxon>
        <taxon>Chordata</taxon>
        <taxon>Craniata</taxon>
        <taxon>Vertebrata</taxon>
        <taxon>Euteleostomi</taxon>
        <taxon>Archelosauria</taxon>
        <taxon>Archosauria</taxon>
        <taxon>Crocodylia</taxon>
        <taxon>Alligatoridae</taxon>
        <taxon>Alligatorinae</taxon>
        <taxon>Alligator</taxon>
    </lineage>
</organism>
<gene>
    <name evidence="1" type="ORF">Y1Q_0014164</name>
</gene>
<evidence type="ECO:0000313" key="1">
    <source>
        <dbReference type="EMBL" id="KYO27961.1"/>
    </source>
</evidence>
<keyword evidence="2" id="KW-1185">Reference proteome</keyword>